<evidence type="ECO:0000313" key="1">
    <source>
        <dbReference type="EMBL" id="GET03795.1"/>
    </source>
</evidence>
<dbReference type="OrthoDB" id="2357268at2759"/>
<dbReference type="AlphaFoldDB" id="A0A8H3MD59"/>
<name>A0A8H3MD59_9GLOM</name>
<organism evidence="1 2">
    <name type="scientific">Rhizophagus clarus</name>
    <dbReference type="NCBI Taxonomy" id="94130"/>
    <lineage>
        <taxon>Eukaryota</taxon>
        <taxon>Fungi</taxon>
        <taxon>Fungi incertae sedis</taxon>
        <taxon>Mucoromycota</taxon>
        <taxon>Glomeromycotina</taxon>
        <taxon>Glomeromycetes</taxon>
        <taxon>Glomerales</taxon>
        <taxon>Glomeraceae</taxon>
        <taxon>Rhizophagus</taxon>
    </lineage>
</organism>
<dbReference type="Proteomes" id="UP000615446">
    <property type="component" value="Unassembled WGS sequence"/>
</dbReference>
<gene>
    <name evidence="1" type="ORF">RCL2_003011800</name>
</gene>
<dbReference type="GO" id="GO:0016787">
    <property type="term" value="F:hydrolase activity"/>
    <property type="evidence" value="ECO:0007669"/>
    <property type="project" value="UniProtKB-KW"/>
</dbReference>
<reference evidence="1" key="1">
    <citation type="submission" date="2019-10" db="EMBL/GenBank/DDBJ databases">
        <title>Conservation and host-specific expression of non-tandemly repeated heterogenous ribosome RNA gene in arbuscular mycorrhizal fungi.</title>
        <authorList>
            <person name="Maeda T."/>
            <person name="Kobayashi Y."/>
            <person name="Nakagawa T."/>
            <person name="Ezawa T."/>
            <person name="Yamaguchi K."/>
            <person name="Bino T."/>
            <person name="Nishimoto Y."/>
            <person name="Shigenobu S."/>
            <person name="Kawaguchi M."/>
        </authorList>
    </citation>
    <scope>NUCLEOTIDE SEQUENCE</scope>
    <source>
        <strain evidence="1">HR1</strain>
    </source>
</reference>
<accession>A0A8H3MD59</accession>
<comment type="caution">
    <text evidence="1">The sequence shown here is derived from an EMBL/GenBank/DDBJ whole genome shotgun (WGS) entry which is preliminary data.</text>
</comment>
<sequence length="255" mass="29087">MKIDRWTLEILVNGRPLKEYEIPDPVLGISASSSLKSYVVEGRRKKFCNSAMFVAVPALGTSYNIKISPSTTSDIAARVFVDGLSDGFFTRKYWVETTHVQTSKFGGYGAISVYYYKIQHIYESPLEYNSERMFEEVKIPETKKSFDVALTTKFSSGIESHFSGPWEVVITENDPIAVLHINYRSIDWFYIKGISIENSMQVIASTSTSTDIKNEDKTSVIQTVKKNKKKKNYQEFIVILDSDDDECKREVMELD</sequence>
<dbReference type="EMBL" id="BLAL01000334">
    <property type="protein sequence ID" value="GET03795.1"/>
    <property type="molecule type" value="Genomic_DNA"/>
</dbReference>
<proteinExistence type="predicted"/>
<evidence type="ECO:0000313" key="2">
    <source>
        <dbReference type="Proteomes" id="UP000615446"/>
    </source>
</evidence>
<protein>
    <submittedName>
        <fullName evidence="1">Glycoside hydrolase family 20 protein</fullName>
    </submittedName>
</protein>
<keyword evidence="1" id="KW-0378">Hydrolase</keyword>